<protein>
    <submittedName>
        <fullName evidence="2">Uncharacterized protein</fullName>
    </submittedName>
</protein>
<feature type="compositionally biased region" description="Low complexity" evidence="1">
    <location>
        <begin position="221"/>
        <end position="247"/>
    </location>
</feature>
<dbReference type="Proteomes" id="UP000317648">
    <property type="component" value="Chromosome"/>
</dbReference>
<feature type="compositionally biased region" description="Acidic residues" evidence="1">
    <location>
        <begin position="183"/>
        <end position="193"/>
    </location>
</feature>
<keyword evidence="3" id="KW-1185">Reference proteome</keyword>
<dbReference type="EMBL" id="CP036433">
    <property type="protein sequence ID" value="QDU94952.1"/>
    <property type="molecule type" value="Genomic_DNA"/>
</dbReference>
<accession>A0A518DSY5</accession>
<evidence type="ECO:0000313" key="3">
    <source>
        <dbReference type="Proteomes" id="UP000317648"/>
    </source>
</evidence>
<proteinExistence type="predicted"/>
<name>A0A518DSY5_9BACT</name>
<evidence type="ECO:0000313" key="2">
    <source>
        <dbReference type="EMBL" id="QDU94952.1"/>
    </source>
</evidence>
<dbReference type="KEGG" id="lcre:Pla8534_27610"/>
<evidence type="ECO:0000256" key="1">
    <source>
        <dbReference type="SAM" id="MobiDB-lite"/>
    </source>
</evidence>
<sequence>MNEIRVIRFLCPQGHQLSTKVEAAGKPGKCPTCGAKFLIPTAAEAQKALNALRQSTIVFLCPNGHRLNGPSDLQGKAGQCPHCNAKFRIPVYDDEQPVEETSGSDSEILENVTEIDQFEAPEFTPPTFEPPRFESTSTSSGYRPSASSSLFDDGDEDGDDLVHGDDNDWEQPARRTPAVAADPIEELDFDDVGEPSIFQRPKASPGSVVASPTKATESERSSSSSVTWSTEVSPGSSGKDSTSSLPTAASLGDSAIVQSSPPGQAMSQLFTHIWGEPGTRDVAIYLSDGRALHPQEFLENLSSAEIGVFSLSCEKGLTVTAIVWSAVVQIERRQLKQLPEAVQQDSSS</sequence>
<feature type="compositionally biased region" description="Polar residues" evidence="1">
    <location>
        <begin position="135"/>
        <end position="150"/>
    </location>
</feature>
<feature type="region of interest" description="Disordered" evidence="1">
    <location>
        <begin position="119"/>
        <end position="248"/>
    </location>
</feature>
<gene>
    <name evidence="2" type="ORF">Pla8534_27610</name>
</gene>
<dbReference type="AlphaFoldDB" id="A0A518DSY5"/>
<reference evidence="2 3" key="1">
    <citation type="submission" date="2019-02" db="EMBL/GenBank/DDBJ databases">
        <title>Deep-cultivation of Planctomycetes and their phenomic and genomic characterization uncovers novel biology.</title>
        <authorList>
            <person name="Wiegand S."/>
            <person name="Jogler M."/>
            <person name="Boedeker C."/>
            <person name="Pinto D."/>
            <person name="Vollmers J."/>
            <person name="Rivas-Marin E."/>
            <person name="Kohn T."/>
            <person name="Peeters S.H."/>
            <person name="Heuer A."/>
            <person name="Rast P."/>
            <person name="Oberbeckmann S."/>
            <person name="Bunk B."/>
            <person name="Jeske O."/>
            <person name="Meyerdierks A."/>
            <person name="Storesund J.E."/>
            <person name="Kallscheuer N."/>
            <person name="Luecker S."/>
            <person name="Lage O.M."/>
            <person name="Pohl T."/>
            <person name="Merkel B.J."/>
            <person name="Hornburger P."/>
            <person name="Mueller R.-W."/>
            <person name="Bruemmer F."/>
            <person name="Labrenz M."/>
            <person name="Spormann A.M."/>
            <person name="Op den Camp H."/>
            <person name="Overmann J."/>
            <person name="Amann R."/>
            <person name="Jetten M.S.M."/>
            <person name="Mascher T."/>
            <person name="Medema M.H."/>
            <person name="Devos D.P."/>
            <person name="Kaster A.-K."/>
            <person name="Ovreas L."/>
            <person name="Rohde M."/>
            <person name="Galperin M.Y."/>
            <person name="Jogler C."/>
        </authorList>
    </citation>
    <scope>NUCLEOTIDE SEQUENCE [LARGE SCALE GENOMIC DNA]</scope>
    <source>
        <strain evidence="2 3">Pla85_3_4</strain>
    </source>
</reference>
<organism evidence="2 3">
    <name type="scientific">Lignipirellula cremea</name>
    <dbReference type="NCBI Taxonomy" id="2528010"/>
    <lineage>
        <taxon>Bacteria</taxon>
        <taxon>Pseudomonadati</taxon>
        <taxon>Planctomycetota</taxon>
        <taxon>Planctomycetia</taxon>
        <taxon>Pirellulales</taxon>
        <taxon>Pirellulaceae</taxon>
        <taxon>Lignipirellula</taxon>
    </lineage>
</organism>